<evidence type="ECO:0000313" key="1">
    <source>
        <dbReference type="EMBL" id="MFL1733113.1"/>
    </source>
</evidence>
<keyword evidence="2" id="KW-1185">Reference proteome</keyword>
<evidence type="ECO:0000313" key="2">
    <source>
        <dbReference type="Proteomes" id="UP001624684"/>
    </source>
</evidence>
<comment type="caution">
    <text evidence="1">The sequence shown here is derived from an EMBL/GenBank/DDBJ whole genome shotgun (WGS) entry which is preliminary data.</text>
</comment>
<sequence>MAYNIGISLNKEDINTHRQTITLTAQTLQGLSTEDRLAYHTNNQTLLNENIDSASRADGSDLDFAPKGFNCKKLIRYLHFV</sequence>
<gene>
    <name evidence="1" type="ORF">ACJHVH_09040</name>
</gene>
<proteinExistence type="predicted"/>
<dbReference type="EMBL" id="JBJJXE010000028">
    <property type="protein sequence ID" value="MFL1733113.1"/>
    <property type="molecule type" value="Genomic_DNA"/>
</dbReference>
<dbReference type="Proteomes" id="UP001624684">
    <property type="component" value="Unassembled WGS sequence"/>
</dbReference>
<organism evidence="1 2">
    <name type="scientific">Moraxella oculi</name>
    <dbReference type="NCBI Taxonomy" id="2940516"/>
    <lineage>
        <taxon>Bacteria</taxon>
        <taxon>Pseudomonadati</taxon>
        <taxon>Pseudomonadota</taxon>
        <taxon>Gammaproteobacteria</taxon>
        <taxon>Moraxellales</taxon>
        <taxon>Moraxellaceae</taxon>
        <taxon>Moraxella</taxon>
    </lineage>
</organism>
<reference evidence="1 2" key="1">
    <citation type="submission" date="2024-11" db="EMBL/GenBank/DDBJ databases">
        <title>First Report of Moraxella oculi in Brazil in an Infectious Bovine Keratoconjunctivitis Outbreak.</title>
        <authorList>
            <person name="Carvalho C.V."/>
            <person name="Domingues R."/>
            <person name="Coutinho C."/>
            <person name="Honorio N.T.B.S."/>
            <person name="Faza D.R.L.R."/>
            <person name="Carvalho W.A."/>
            <person name="Machado A.B.F."/>
            <person name="Martins M.F."/>
            <person name="Gaspar E.B."/>
        </authorList>
    </citation>
    <scope>NUCLEOTIDE SEQUENCE [LARGE SCALE GENOMIC DNA]</scope>
    <source>
        <strain evidence="1 2">2117LE</strain>
    </source>
</reference>
<protein>
    <submittedName>
        <fullName evidence="1">Uncharacterized protein</fullName>
    </submittedName>
</protein>
<dbReference type="RefSeq" id="WP_407069602.1">
    <property type="nucleotide sequence ID" value="NZ_JBJJXE010000028.1"/>
</dbReference>
<name>A0ABW8U7N8_9GAMM</name>
<accession>A0ABW8U7N8</accession>